<gene>
    <name evidence="1" type="ORF">Tco_0991826</name>
</gene>
<dbReference type="PANTHER" id="PTHR36617:SF16">
    <property type="entry name" value="OS04G0516500 PROTEIN"/>
    <property type="match status" value="1"/>
</dbReference>
<sequence>MYGAGGGLLEDNISCTGNSVWGNIVKVGRDLGKIGITLPSTVKWEVGDGKAILFWVDIWVGGRRLRERFPRLYHLCKEVSVGNKGAWRGDDWTWEWCWRNTPRGRVMRDITELCNLVQSVQLNKNVKDKCRWELSEDGKFSVKDLRDLIDEKTLGSTGRQFATPWCKSIPKKVCVFIWRLFHGRFPVRTIL</sequence>
<proteinExistence type="predicted"/>
<evidence type="ECO:0000313" key="2">
    <source>
        <dbReference type="Proteomes" id="UP001151760"/>
    </source>
</evidence>
<protein>
    <recommendedName>
        <fullName evidence="3">Reverse transcriptase zinc-binding domain-containing protein</fullName>
    </recommendedName>
</protein>
<comment type="caution">
    <text evidence="1">The sequence shown here is derived from an EMBL/GenBank/DDBJ whole genome shotgun (WGS) entry which is preliminary data.</text>
</comment>
<organism evidence="1 2">
    <name type="scientific">Tanacetum coccineum</name>
    <dbReference type="NCBI Taxonomy" id="301880"/>
    <lineage>
        <taxon>Eukaryota</taxon>
        <taxon>Viridiplantae</taxon>
        <taxon>Streptophyta</taxon>
        <taxon>Embryophyta</taxon>
        <taxon>Tracheophyta</taxon>
        <taxon>Spermatophyta</taxon>
        <taxon>Magnoliopsida</taxon>
        <taxon>eudicotyledons</taxon>
        <taxon>Gunneridae</taxon>
        <taxon>Pentapetalae</taxon>
        <taxon>asterids</taxon>
        <taxon>campanulids</taxon>
        <taxon>Asterales</taxon>
        <taxon>Asteraceae</taxon>
        <taxon>Asteroideae</taxon>
        <taxon>Anthemideae</taxon>
        <taxon>Anthemidinae</taxon>
        <taxon>Tanacetum</taxon>
    </lineage>
</organism>
<reference evidence="1" key="1">
    <citation type="journal article" date="2022" name="Int. J. Mol. Sci.">
        <title>Draft Genome of Tanacetum Coccineum: Genomic Comparison of Closely Related Tanacetum-Family Plants.</title>
        <authorList>
            <person name="Yamashiro T."/>
            <person name="Shiraishi A."/>
            <person name="Nakayama K."/>
            <person name="Satake H."/>
        </authorList>
    </citation>
    <scope>NUCLEOTIDE SEQUENCE</scope>
</reference>
<dbReference type="Proteomes" id="UP001151760">
    <property type="component" value="Unassembled WGS sequence"/>
</dbReference>
<name>A0ABQ5F221_9ASTR</name>
<dbReference type="EMBL" id="BQNB010016875">
    <property type="protein sequence ID" value="GJT56772.1"/>
    <property type="molecule type" value="Genomic_DNA"/>
</dbReference>
<accession>A0ABQ5F221</accession>
<dbReference type="PANTHER" id="PTHR36617">
    <property type="entry name" value="PROTEIN, PUTATIVE-RELATED"/>
    <property type="match status" value="1"/>
</dbReference>
<reference evidence="1" key="2">
    <citation type="submission" date="2022-01" db="EMBL/GenBank/DDBJ databases">
        <authorList>
            <person name="Yamashiro T."/>
            <person name="Shiraishi A."/>
            <person name="Satake H."/>
            <person name="Nakayama K."/>
        </authorList>
    </citation>
    <scope>NUCLEOTIDE SEQUENCE</scope>
</reference>
<evidence type="ECO:0008006" key="3">
    <source>
        <dbReference type="Google" id="ProtNLM"/>
    </source>
</evidence>
<keyword evidence="2" id="KW-1185">Reference proteome</keyword>
<evidence type="ECO:0000313" key="1">
    <source>
        <dbReference type="EMBL" id="GJT56772.1"/>
    </source>
</evidence>